<protein>
    <recommendedName>
        <fullName evidence="3">DUF4058 domain-containing protein</fullName>
    </recommendedName>
</protein>
<dbReference type="KEGG" id="tpla:ElP_76290"/>
<proteinExistence type="predicted"/>
<keyword evidence="2" id="KW-1185">Reference proteome</keyword>
<evidence type="ECO:0000313" key="1">
    <source>
        <dbReference type="EMBL" id="QDV39657.1"/>
    </source>
</evidence>
<sequence length="215" mass="23024">MARAEAASGFVAAPHVHLGSSIEVDVGTFERAEEGPPGWRSDVGEGGVATAVWAPPKPTLGVATDLPGADEYEVLVHDTRRGRRLVAAVELVSPSNTDRPEHRREFATKCEAMLRQGVCVAIVDVVTTRSANLYGELLSRLGMADPSLGDEPTPTYASSCRWSRGGGEQRLEAWAYPMGPGLPLPTLPLWLAPGLAVPLELEGSYEETCRVLRIP</sequence>
<dbReference type="AlphaFoldDB" id="A0A518HFN9"/>
<name>A0A518HFN9_9BACT</name>
<organism evidence="1 2">
    <name type="scientific">Tautonia plasticadhaerens</name>
    <dbReference type="NCBI Taxonomy" id="2527974"/>
    <lineage>
        <taxon>Bacteria</taxon>
        <taxon>Pseudomonadati</taxon>
        <taxon>Planctomycetota</taxon>
        <taxon>Planctomycetia</taxon>
        <taxon>Isosphaerales</taxon>
        <taxon>Isosphaeraceae</taxon>
        <taxon>Tautonia</taxon>
    </lineage>
</organism>
<reference evidence="1 2" key="1">
    <citation type="submission" date="2019-02" db="EMBL/GenBank/DDBJ databases">
        <title>Deep-cultivation of Planctomycetes and their phenomic and genomic characterization uncovers novel biology.</title>
        <authorList>
            <person name="Wiegand S."/>
            <person name="Jogler M."/>
            <person name="Boedeker C."/>
            <person name="Pinto D."/>
            <person name="Vollmers J."/>
            <person name="Rivas-Marin E."/>
            <person name="Kohn T."/>
            <person name="Peeters S.H."/>
            <person name="Heuer A."/>
            <person name="Rast P."/>
            <person name="Oberbeckmann S."/>
            <person name="Bunk B."/>
            <person name="Jeske O."/>
            <person name="Meyerdierks A."/>
            <person name="Storesund J.E."/>
            <person name="Kallscheuer N."/>
            <person name="Luecker S."/>
            <person name="Lage O.M."/>
            <person name="Pohl T."/>
            <person name="Merkel B.J."/>
            <person name="Hornburger P."/>
            <person name="Mueller R.-W."/>
            <person name="Bruemmer F."/>
            <person name="Labrenz M."/>
            <person name="Spormann A.M."/>
            <person name="Op den Camp H."/>
            <person name="Overmann J."/>
            <person name="Amann R."/>
            <person name="Jetten M.S.M."/>
            <person name="Mascher T."/>
            <person name="Medema M.H."/>
            <person name="Devos D.P."/>
            <person name="Kaster A.-K."/>
            <person name="Ovreas L."/>
            <person name="Rohde M."/>
            <person name="Galperin M.Y."/>
            <person name="Jogler C."/>
        </authorList>
    </citation>
    <scope>NUCLEOTIDE SEQUENCE [LARGE SCALE GENOMIC DNA]</scope>
    <source>
        <strain evidence="1 2">ElP</strain>
        <plasmid evidence="2">pelp_5</plasmid>
    </source>
</reference>
<dbReference type="EMBL" id="CP036431">
    <property type="protein sequence ID" value="QDV39657.1"/>
    <property type="molecule type" value="Genomic_DNA"/>
</dbReference>
<dbReference type="RefSeq" id="WP_145279913.1">
    <property type="nucleotide sequence ID" value="NZ_CP036431.1"/>
</dbReference>
<geneLocation type="plasmid" evidence="2">
    <name>pelp_5</name>
</geneLocation>
<dbReference type="OrthoDB" id="275719at2"/>
<evidence type="ECO:0008006" key="3">
    <source>
        <dbReference type="Google" id="ProtNLM"/>
    </source>
</evidence>
<gene>
    <name evidence="1" type="ORF">ElP_76290</name>
</gene>
<keyword evidence="1" id="KW-0614">Plasmid</keyword>
<accession>A0A518HFN9</accession>
<evidence type="ECO:0000313" key="2">
    <source>
        <dbReference type="Proteomes" id="UP000317835"/>
    </source>
</evidence>
<dbReference type="Proteomes" id="UP000317835">
    <property type="component" value="Plasmid pElP_5"/>
</dbReference>